<dbReference type="PIRSF" id="PIRSF006241">
    <property type="entry name" value="HyI"/>
    <property type="match status" value="1"/>
</dbReference>
<dbReference type="GO" id="GO:0046487">
    <property type="term" value="P:glyoxylate metabolic process"/>
    <property type="evidence" value="ECO:0007669"/>
    <property type="project" value="TreeGrafter"/>
</dbReference>
<dbReference type="Gene3D" id="3.20.20.150">
    <property type="entry name" value="Divalent-metal-dependent TIM barrel enzymes"/>
    <property type="match status" value="1"/>
</dbReference>
<comment type="caution">
    <text evidence="5">The sequence shown here is derived from an EMBL/GenBank/DDBJ whole genome shotgun (WGS) entry which is preliminary data.</text>
</comment>
<feature type="active site" description="Proton donor/acceptor" evidence="3">
    <location>
        <position position="239"/>
    </location>
</feature>
<name>A0AB73HSY5_AQUAC</name>
<dbReference type="RefSeq" id="WP_279999396.1">
    <property type="nucleotide sequence ID" value="NZ_JAODZF010000001.1"/>
</dbReference>
<feature type="active site" description="Proton donor/acceptor" evidence="3">
    <location>
        <position position="142"/>
    </location>
</feature>
<evidence type="ECO:0000313" key="6">
    <source>
        <dbReference type="Proteomes" id="UP001158058"/>
    </source>
</evidence>
<gene>
    <name evidence="5" type="ORF">N7380_01575</name>
</gene>
<reference evidence="5" key="1">
    <citation type="submission" date="2022-09" db="EMBL/GenBank/DDBJ databases">
        <title>Intensive care unit water sources are persistently colonized with multi-drug resistant bacteria and are the site of extensive horizontal gene transfer of antibiotic resistance genes.</title>
        <authorList>
            <person name="Diorio-Toth L."/>
        </authorList>
    </citation>
    <scope>NUCLEOTIDE SEQUENCE</scope>
    <source>
        <strain evidence="5">GD04146</strain>
    </source>
</reference>
<evidence type="ECO:0000259" key="4">
    <source>
        <dbReference type="Pfam" id="PF01261"/>
    </source>
</evidence>
<protein>
    <submittedName>
        <fullName evidence="5">TIM barrel protein</fullName>
    </submittedName>
</protein>
<dbReference type="GO" id="GO:0008903">
    <property type="term" value="F:hydroxypyruvate isomerase activity"/>
    <property type="evidence" value="ECO:0007669"/>
    <property type="project" value="TreeGrafter"/>
</dbReference>
<evidence type="ECO:0000256" key="1">
    <source>
        <dbReference type="ARBA" id="ARBA00023235"/>
    </source>
</evidence>
<dbReference type="InterPro" id="IPR013022">
    <property type="entry name" value="Xyl_isomerase-like_TIM-brl"/>
</dbReference>
<dbReference type="SUPFAM" id="SSF51658">
    <property type="entry name" value="Xylose isomerase-like"/>
    <property type="match status" value="1"/>
</dbReference>
<dbReference type="InterPro" id="IPR050417">
    <property type="entry name" value="Sugar_Epim/Isomerase"/>
</dbReference>
<keyword evidence="1 2" id="KW-0413">Isomerase</keyword>
<comment type="similarity">
    <text evidence="2">Belongs to the hyi family.</text>
</comment>
<evidence type="ECO:0000313" key="5">
    <source>
        <dbReference type="EMBL" id="MDH0140991.1"/>
    </source>
</evidence>
<feature type="domain" description="Xylose isomerase-like TIM barrel" evidence="4">
    <location>
        <begin position="20"/>
        <end position="244"/>
    </location>
</feature>
<proteinExistence type="inferred from homology"/>
<dbReference type="PANTHER" id="PTHR43489">
    <property type="entry name" value="ISOMERASE"/>
    <property type="match status" value="1"/>
</dbReference>
<dbReference type="PANTHER" id="PTHR43489:SF6">
    <property type="entry name" value="HYDROXYPYRUVATE ISOMERASE-RELATED"/>
    <property type="match status" value="1"/>
</dbReference>
<dbReference type="InterPro" id="IPR036237">
    <property type="entry name" value="Xyl_isomerase-like_sf"/>
</dbReference>
<dbReference type="EMBL" id="JAODZF010000001">
    <property type="protein sequence ID" value="MDH0140991.1"/>
    <property type="molecule type" value="Genomic_DNA"/>
</dbReference>
<evidence type="ECO:0000256" key="2">
    <source>
        <dbReference type="PIRNR" id="PIRNR006241"/>
    </source>
</evidence>
<accession>A0AB73HSY5</accession>
<dbReference type="Pfam" id="PF01261">
    <property type="entry name" value="AP_endonuc_2"/>
    <property type="match status" value="1"/>
</dbReference>
<organism evidence="5 6">
    <name type="scientific">Aquipseudomonas alcaligenes</name>
    <name type="common">Pseudomonas alcaligenes</name>
    <dbReference type="NCBI Taxonomy" id="43263"/>
    <lineage>
        <taxon>Bacteria</taxon>
        <taxon>Pseudomonadati</taxon>
        <taxon>Pseudomonadota</taxon>
        <taxon>Gammaproteobacteria</taxon>
        <taxon>Pseudomonadales</taxon>
        <taxon>Pseudomonadaceae</taxon>
        <taxon>Aquipseudomonas</taxon>
    </lineage>
</organism>
<evidence type="ECO:0000256" key="3">
    <source>
        <dbReference type="PIRSR" id="PIRSR006241-50"/>
    </source>
</evidence>
<sequence length="270" mass="29052">MRIAANISLLFTEHPMLERVAAAAAAGFDGVEVQFPYETPAAAFKEALDGAAMPLVLINLPAGDLMSGGAGLASVASRQEQFDVALQQALDYASVVRPLCVNVLPGRLVDGVSRDEALDVLVDNLRKAAEAFQALGVRVLFEAINPLDMPGFLINTPEHLEFVLDRVGHPNCLAQFDLYHMARQGQDICAGIRQLAGRIGHVQFADCPGRGEPGSGSLDFMAALRCLDETGYRGWLGAEFKARVAGSWAWREAWCSEMASCFDLNTNNDG</sequence>
<dbReference type="AlphaFoldDB" id="A0AB73HSY5"/>
<dbReference type="InterPro" id="IPR026040">
    <property type="entry name" value="HyI-like"/>
</dbReference>
<dbReference type="Proteomes" id="UP001158058">
    <property type="component" value="Unassembled WGS sequence"/>
</dbReference>